<dbReference type="Pfam" id="PF13242">
    <property type="entry name" value="Hydrolase_like"/>
    <property type="match status" value="1"/>
</dbReference>
<dbReference type="InterPro" id="IPR023214">
    <property type="entry name" value="HAD_sf"/>
</dbReference>
<dbReference type="SUPFAM" id="SSF56784">
    <property type="entry name" value="HAD-like"/>
    <property type="match status" value="1"/>
</dbReference>
<proteinExistence type="predicted"/>
<accession>A0A0F9L5U8</accession>
<dbReference type="InterPro" id="IPR036412">
    <property type="entry name" value="HAD-like_sf"/>
</dbReference>
<dbReference type="PIRSF" id="PIRSF000915">
    <property type="entry name" value="PGP-type_phosphatase"/>
    <property type="match status" value="1"/>
</dbReference>
<dbReference type="EMBL" id="LAZR01011899">
    <property type="protein sequence ID" value="KKM54710.1"/>
    <property type="molecule type" value="Genomic_DNA"/>
</dbReference>
<gene>
    <name evidence="1" type="ORF">LCGC14_1553200</name>
</gene>
<organism evidence="1">
    <name type="scientific">marine sediment metagenome</name>
    <dbReference type="NCBI Taxonomy" id="412755"/>
    <lineage>
        <taxon>unclassified sequences</taxon>
        <taxon>metagenomes</taxon>
        <taxon>ecological metagenomes</taxon>
    </lineage>
</organism>
<dbReference type="InterPro" id="IPR006357">
    <property type="entry name" value="HAD-SF_hydro_IIA"/>
</dbReference>
<dbReference type="PANTHER" id="PTHR19288">
    <property type="entry name" value="4-NITROPHENYLPHOSPHATASE-RELATED"/>
    <property type="match status" value="1"/>
</dbReference>
<dbReference type="NCBIfam" id="TIGR01460">
    <property type="entry name" value="HAD-SF-IIA"/>
    <property type="match status" value="1"/>
</dbReference>
<comment type="caution">
    <text evidence="1">The sequence shown here is derived from an EMBL/GenBank/DDBJ whole genome shotgun (WGS) entry which is preliminary data.</text>
</comment>
<reference evidence="1" key="1">
    <citation type="journal article" date="2015" name="Nature">
        <title>Complex archaea that bridge the gap between prokaryotes and eukaryotes.</title>
        <authorList>
            <person name="Spang A."/>
            <person name="Saw J.H."/>
            <person name="Jorgensen S.L."/>
            <person name="Zaremba-Niedzwiedzka K."/>
            <person name="Martijn J."/>
            <person name="Lind A.E."/>
            <person name="van Eijk R."/>
            <person name="Schleper C."/>
            <person name="Guy L."/>
            <person name="Ettema T.J."/>
        </authorList>
    </citation>
    <scope>NUCLEOTIDE SEQUENCE</scope>
</reference>
<dbReference type="GO" id="GO:0005737">
    <property type="term" value="C:cytoplasm"/>
    <property type="evidence" value="ECO:0007669"/>
    <property type="project" value="TreeGrafter"/>
</dbReference>
<dbReference type="GO" id="GO:0016791">
    <property type="term" value="F:phosphatase activity"/>
    <property type="evidence" value="ECO:0007669"/>
    <property type="project" value="TreeGrafter"/>
</dbReference>
<dbReference type="AlphaFoldDB" id="A0A0F9L5U8"/>
<dbReference type="Gene3D" id="3.40.50.1000">
    <property type="entry name" value="HAD superfamily/HAD-like"/>
    <property type="match status" value="2"/>
</dbReference>
<evidence type="ECO:0000313" key="1">
    <source>
        <dbReference type="EMBL" id="KKM54710.1"/>
    </source>
</evidence>
<sequence>MPISSQITFSVEMILNINYALDLKGISGLIIDMDGVLWQGKKALPGLEEFFVLLREREIRFVLATNNASLTQQEYVDKLASMSVVISKEEVLTSSMATTQYLVDTLPPEKRRVFVIGEEGLRQPLRDSGFILTDLYQVDQPEKGLVGEGADIVVSGLDRQLTWDKLATATLNINAGAEFFATNADSTLPTELGEVMGNGGVLAALEFVTGVAPKSIGKPEPILYQQALQLLECDAESTIAIGDRLNTDILGAVNAGMRSILLLTGVSSREDIDDVDYAPTWVLDDLPALTNALRTA</sequence>
<protein>
    <submittedName>
        <fullName evidence="1">Uncharacterized protein</fullName>
    </submittedName>
</protein>
<dbReference type="PANTHER" id="PTHR19288:SF95">
    <property type="entry name" value="D-GLYCEROL 3-PHOSPHATE PHOSPHATASE"/>
    <property type="match status" value="1"/>
</dbReference>
<name>A0A0F9L5U8_9ZZZZ</name>
<dbReference type="Pfam" id="PF13344">
    <property type="entry name" value="Hydrolase_6"/>
    <property type="match status" value="1"/>
</dbReference>